<feature type="signal peptide" evidence="1">
    <location>
        <begin position="1"/>
        <end position="23"/>
    </location>
</feature>
<dbReference type="RefSeq" id="WP_348757648.1">
    <property type="nucleotide sequence ID" value="NZ_OZ026884.1"/>
</dbReference>
<name>A0ABP1CA15_9GAMM</name>
<feature type="chain" id="PRO_5045312814" evidence="1">
    <location>
        <begin position="24"/>
        <end position="173"/>
    </location>
</feature>
<dbReference type="Pfam" id="PF12790">
    <property type="entry name" value="T6SS-SciN"/>
    <property type="match status" value="1"/>
</dbReference>
<dbReference type="Gene3D" id="2.60.40.4150">
    <property type="entry name" value="Type VI secretion system, lipoprotein SciN"/>
    <property type="match status" value="1"/>
</dbReference>
<dbReference type="InterPro" id="IPR038706">
    <property type="entry name" value="Type_VI_SciN-like_sf"/>
</dbReference>
<accession>A0ABP1CA15</accession>
<evidence type="ECO:0000256" key="1">
    <source>
        <dbReference type="SAM" id="SignalP"/>
    </source>
</evidence>
<evidence type="ECO:0000313" key="3">
    <source>
        <dbReference type="Proteomes" id="UP001497493"/>
    </source>
</evidence>
<keyword evidence="3" id="KW-1185">Reference proteome</keyword>
<evidence type="ECO:0000313" key="2">
    <source>
        <dbReference type="EMBL" id="CAL1241119.1"/>
    </source>
</evidence>
<sequence>MRTIRLLFHTRPWLALLAAAVLAGCSTDSSQPTPVSAPPPTRVLLRVETLPDINPDQSGRPSPVLLRIYQLRATAAFEGADFFALFQNDRGVLAADLLHKDEFILRPGDKRELRFEAQPDTQVIAAYAAFRQLDTAQWRVVAPVTRHGLNTITLRLSGDRMLLSPSSPPPRTR</sequence>
<protein>
    <submittedName>
        <fullName evidence="2">Type VI secretion system protein VasD</fullName>
    </submittedName>
</protein>
<dbReference type="InterPro" id="IPR017734">
    <property type="entry name" value="T6SS_SciN"/>
</dbReference>
<dbReference type="EMBL" id="OZ026884">
    <property type="protein sequence ID" value="CAL1241119.1"/>
    <property type="molecule type" value="Genomic_DNA"/>
</dbReference>
<dbReference type="NCBIfam" id="TIGR03352">
    <property type="entry name" value="VI_chp_3"/>
    <property type="match status" value="1"/>
</dbReference>
<proteinExistence type="predicted"/>
<dbReference type="PANTHER" id="PTHR37625:SF4">
    <property type="entry name" value="OUTER MEMBRANE LIPOPROTEIN"/>
    <property type="match status" value="1"/>
</dbReference>
<organism evidence="2 3">
    <name type="scientific">Candidatus Methylocalor cossyra</name>
    <dbReference type="NCBI Taxonomy" id="3108543"/>
    <lineage>
        <taxon>Bacteria</taxon>
        <taxon>Pseudomonadati</taxon>
        <taxon>Pseudomonadota</taxon>
        <taxon>Gammaproteobacteria</taxon>
        <taxon>Methylococcales</taxon>
        <taxon>Methylococcaceae</taxon>
        <taxon>Candidatus Methylocalor</taxon>
    </lineage>
</organism>
<keyword evidence="1" id="KW-0732">Signal</keyword>
<dbReference type="PROSITE" id="PS51257">
    <property type="entry name" value="PROKAR_LIPOPROTEIN"/>
    <property type="match status" value="1"/>
</dbReference>
<dbReference type="PANTHER" id="PTHR37625">
    <property type="entry name" value="OUTER MEMBRANE LIPOPROTEIN-RELATED"/>
    <property type="match status" value="1"/>
</dbReference>
<gene>
    <name evidence="2" type="ORF">MECH1_V1_2343</name>
</gene>
<reference evidence="2 3" key="1">
    <citation type="submission" date="2024-04" db="EMBL/GenBank/DDBJ databases">
        <authorList>
            <person name="Cremers G."/>
        </authorList>
    </citation>
    <scope>NUCLEOTIDE SEQUENCE [LARGE SCALE GENOMIC DNA]</scope>
    <source>
        <strain evidence="2">MeCH1-AG</strain>
    </source>
</reference>
<dbReference type="Proteomes" id="UP001497493">
    <property type="component" value="Chromosome"/>
</dbReference>